<accession>A0A915HIL6</accession>
<name>A0A915HIL6_ROMCU</name>
<dbReference type="PROSITE" id="PS51382">
    <property type="entry name" value="SPX"/>
    <property type="match status" value="1"/>
</dbReference>
<evidence type="ECO:0000256" key="6">
    <source>
        <dbReference type="SAM" id="Phobius"/>
    </source>
</evidence>
<dbReference type="InterPro" id="IPR004342">
    <property type="entry name" value="EXS_C"/>
</dbReference>
<evidence type="ECO:0000256" key="1">
    <source>
        <dbReference type="ARBA" id="ARBA00004141"/>
    </source>
</evidence>
<dbReference type="Pfam" id="PF03124">
    <property type="entry name" value="EXS"/>
    <property type="match status" value="1"/>
</dbReference>
<dbReference type="Proteomes" id="UP000887565">
    <property type="component" value="Unplaced"/>
</dbReference>
<feature type="transmembrane region" description="Helical" evidence="6">
    <location>
        <begin position="319"/>
        <end position="341"/>
    </location>
</feature>
<dbReference type="GO" id="GO:0006817">
    <property type="term" value="P:phosphate ion transport"/>
    <property type="evidence" value="ECO:0007669"/>
    <property type="project" value="TreeGrafter"/>
</dbReference>
<evidence type="ECO:0000256" key="5">
    <source>
        <dbReference type="ARBA" id="ARBA00023136"/>
    </source>
</evidence>
<keyword evidence="8" id="KW-1185">Reference proteome</keyword>
<dbReference type="Pfam" id="PF03105">
    <property type="entry name" value="SPX"/>
    <property type="match status" value="2"/>
</dbReference>
<dbReference type="PANTHER" id="PTHR10783">
    <property type="entry name" value="XENOTROPIC AND POLYTROPIC RETROVIRUS RECEPTOR 1-RELATED"/>
    <property type="match status" value="1"/>
</dbReference>
<protein>
    <submittedName>
        <fullName evidence="9">SPX domain-containing protein</fullName>
    </submittedName>
</protein>
<keyword evidence="3 6" id="KW-0812">Transmembrane</keyword>
<dbReference type="GO" id="GO:0016036">
    <property type="term" value="P:cellular response to phosphate starvation"/>
    <property type="evidence" value="ECO:0007669"/>
    <property type="project" value="TreeGrafter"/>
</dbReference>
<reference evidence="9" key="1">
    <citation type="submission" date="2022-11" db="UniProtKB">
        <authorList>
            <consortium name="WormBaseParasite"/>
        </authorList>
    </citation>
    <scope>IDENTIFICATION</scope>
</reference>
<comment type="similarity">
    <text evidence="2">Belongs to the SYG1 (TC 2.A.94) family.</text>
</comment>
<evidence type="ECO:0000313" key="8">
    <source>
        <dbReference type="Proteomes" id="UP000887565"/>
    </source>
</evidence>
<evidence type="ECO:0000256" key="4">
    <source>
        <dbReference type="ARBA" id="ARBA00022989"/>
    </source>
</evidence>
<dbReference type="WBParaSite" id="nRc.2.0.1.t01425-RA">
    <property type="protein sequence ID" value="nRc.2.0.1.t01425-RA"/>
    <property type="gene ID" value="nRc.2.0.1.g01425"/>
</dbReference>
<keyword evidence="4 6" id="KW-1133">Transmembrane helix</keyword>
<organism evidence="8 9">
    <name type="scientific">Romanomermis culicivorax</name>
    <name type="common">Nematode worm</name>
    <dbReference type="NCBI Taxonomy" id="13658"/>
    <lineage>
        <taxon>Eukaryota</taxon>
        <taxon>Metazoa</taxon>
        <taxon>Ecdysozoa</taxon>
        <taxon>Nematoda</taxon>
        <taxon>Enoplea</taxon>
        <taxon>Dorylaimia</taxon>
        <taxon>Mermithida</taxon>
        <taxon>Mermithoidea</taxon>
        <taxon>Mermithidae</taxon>
        <taxon>Romanomermis</taxon>
    </lineage>
</organism>
<feature type="transmembrane region" description="Helical" evidence="6">
    <location>
        <begin position="361"/>
        <end position="382"/>
    </location>
</feature>
<proteinExistence type="inferred from homology"/>
<feature type="transmembrane region" description="Helical" evidence="6">
    <location>
        <begin position="287"/>
        <end position="307"/>
    </location>
</feature>
<keyword evidence="5 6" id="KW-0472">Membrane</keyword>
<dbReference type="InterPro" id="IPR004331">
    <property type="entry name" value="SPX_dom"/>
</dbReference>
<evidence type="ECO:0000256" key="2">
    <source>
        <dbReference type="ARBA" id="ARBA00009665"/>
    </source>
</evidence>
<evidence type="ECO:0000256" key="3">
    <source>
        <dbReference type="ARBA" id="ARBA00022692"/>
    </source>
</evidence>
<dbReference type="GO" id="GO:0000822">
    <property type="term" value="F:inositol hexakisphosphate binding"/>
    <property type="evidence" value="ECO:0007669"/>
    <property type="project" value="TreeGrafter"/>
</dbReference>
<dbReference type="PANTHER" id="PTHR10783:SF103">
    <property type="entry name" value="SOLUTE CARRIER FAMILY 53 MEMBER 1"/>
    <property type="match status" value="1"/>
</dbReference>
<dbReference type="CDD" id="cd14477">
    <property type="entry name" value="SPX_XPR1_like"/>
    <property type="match status" value="1"/>
</dbReference>
<dbReference type="GO" id="GO:0005886">
    <property type="term" value="C:plasma membrane"/>
    <property type="evidence" value="ECO:0007669"/>
    <property type="project" value="TreeGrafter"/>
</dbReference>
<feature type="domain" description="SPX" evidence="7">
    <location>
        <begin position="1"/>
        <end position="229"/>
    </location>
</feature>
<comment type="subcellular location">
    <subcellularLocation>
        <location evidence="1">Membrane</location>
        <topology evidence="1">Multi-pass membrane protein</topology>
    </subcellularLocation>
</comment>
<evidence type="ECO:0000259" key="7">
    <source>
        <dbReference type="PROSITE" id="PS51382"/>
    </source>
</evidence>
<evidence type="ECO:0000313" key="9">
    <source>
        <dbReference type="WBParaSite" id="nRc.2.0.1.t01425-RA"/>
    </source>
</evidence>
<sequence length="395" mass="45913">MKFAEHLSTHLTPEWRKQYINYEKMKKMLYIVCEKAPPVEEPDSELRRRFMVQKEEEFYKYCTDELNKINLFFNQKLAEAQTKFRDLNRDIDILHKIAMVKSKKKSAISTHRSNIGDKIRRGTSAVKGPAKSSDDVNVDKDGRLSMITNLEQGDTSSFSEKNILDAAKTSLDDYRLPKTLRECRSAFAEFYLSLILIQNYQQLNGTGFRKILKKHDKLLQTDSGHKWYVERVSRAPFFVNKEIDNLIANTERIVTEQIEDGNRQAAMKRLRVPPLSEAQSVWTTFRLGFFMGSFLILVFLVILTIFLQERPDEPRWLAVRLFRGFLLLFTNIFLMGVNMYGWQMSGVNHVLIFEIDPRDHLTYQSLMEISAFFATIWALCVLGRITIALGQVGHG</sequence>
<dbReference type="GO" id="GO:0005794">
    <property type="term" value="C:Golgi apparatus"/>
    <property type="evidence" value="ECO:0007669"/>
    <property type="project" value="TreeGrafter"/>
</dbReference>
<dbReference type="OMA" id="TECHNEL"/>
<dbReference type="AlphaFoldDB" id="A0A915HIL6"/>